<dbReference type="SUPFAM" id="SSF53474">
    <property type="entry name" value="alpha/beta-Hydrolases"/>
    <property type="match status" value="1"/>
</dbReference>
<dbReference type="Pfam" id="PF01083">
    <property type="entry name" value="Cutinase"/>
    <property type="match status" value="1"/>
</dbReference>
<comment type="caution">
    <text evidence="9">The sequence shown here is derived from an EMBL/GenBank/DDBJ whole genome shotgun (WGS) entry which is preliminary data.</text>
</comment>
<feature type="chain" id="PRO_5029936293" description="Cutinase" evidence="8">
    <location>
        <begin position="29"/>
        <end position="235"/>
    </location>
</feature>
<keyword evidence="7" id="KW-1015">Disulfide bond</keyword>
<reference evidence="9 10" key="1">
    <citation type="submission" date="2020-01" db="EMBL/GenBank/DDBJ databases">
        <title>Investigation of new actinobacteria for the biodesulphurisation of diesel fuel.</title>
        <authorList>
            <person name="Athi Narayanan S.M."/>
        </authorList>
    </citation>
    <scope>NUCLEOTIDE SEQUENCE [LARGE SCALE GENOMIC DNA]</scope>
    <source>
        <strain evidence="9 10">213E</strain>
    </source>
</reference>
<proteinExistence type="inferred from homology"/>
<dbReference type="EMBL" id="JAADZU010000031">
    <property type="protein sequence ID" value="NDK90164.1"/>
    <property type="molecule type" value="Genomic_DNA"/>
</dbReference>
<dbReference type="InterPro" id="IPR043580">
    <property type="entry name" value="CUTINASE_1"/>
</dbReference>
<keyword evidence="5 8" id="KW-0732">Signal</keyword>
<dbReference type="GO" id="GO:0005576">
    <property type="term" value="C:extracellular region"/>
    <property type="evidence" value="ECO:0007669"/>
    <property type="project" value="UniProtKB-SubCell"/>
</dbReference>
<dbReference type="Proteomes" id="UP000466307">
    <property type="component" value="Unassembled WGS sequence"/>
</dbReference>
<dbReference type="PANTHER" id="PTHR33630:SF9">
    <property type="entry name" value="CUTINASE 4"/>
    <property type="match status" value="1"/>
</dbReference>
<keyword evidence="3 8" id="KW-0719">Serine esterase</keyword>
<organism evidence="9 10">
    <name type="scientific">Gordonia desulfuricans</name>
    <dbReference type="NCBI Taxonomy" id="89051"/>
    <lineage>
        <taxon>Bacteria</taxon>
        <taxon>Bacillati</taxon>
        <taxon>Actinomycetota</taxon>
        <taxon>Actinomycetes</taxon>
        <taxon>Mycobacteriales</taxon>
        <taxon>Gordoniaceae</taxon>
        <taxon>Gordonia</taxon>
    </lineage>
</organism>
<keyword evidence="4 8" id="KW-0964">Secreted</keyword>
<evidence type="ECO:0000256" key="6">
    <source>
        <dbReference type="ARBA" id="ARBA00022801"/>
    </source>
</evidence>
<keyword evidence="6 8" id="KW-0378">Hydrolase</keyword>
<comment type="similarity">
    <text evidence="2 8">Belongs to the cutinase family.</text>
</comment>
<evidence type="ECO:0000256" key="1">
    <source>
        <dbReference type="ARBA" id="ARBA00004613"/>
    </source>
</evidence>
<gene>
    <name evidence="9" type="ORF">GYA93_11305</name>
</gene>
<feature type="signal peptide" evidence="8">
    <location>
        <begin position="1"/>
        <end position="28"/>
    </location>
</feature>
<dbReference type="PROSITE" id="PS00155">
    <property type="entry name" value="CUTINASE_1"/>
    <property type="match status" value="1"/>
</dbReference>
<name>A0A7K3LPH6_9ACTN</name>
<accession>A0A7K3LPH6</accession>
<dbReference type="SMART" id="SM01110">
    <property type="entry name" value="Cutinase"/>
    <property type="match status" value="1"/>
</dbReference>
<evidence type="ECO:0000256" key="2">
    <source>
        <dbReference type="ARBA" id="ARBA00007534"/>
    </source>
</evidence>
<sequence>MRRVLLVLSGLITMVTALLVGPAPHAAAASCPDVEVIFARGTAEDGAPMGLTGTSFVTAVRSQLPGKSVVGYPVDYPASANFNNRMAIINSVLDGVRDSQSRITALARNCPNTDIVVGGYSQGAVVASYTLSSGIELEPRYQQYTSQVPKPLPTAVAPKIKAAVLFAPPSDRWIQDIGAPSIAVGPQYRGRTTSYCIAGDVVCDGAPVQQPNALHVLYSVNGDTLDAARYVAARV</sequence>
<dbReference type="RefSeq" id="WP_059039062.1">
    <property type="nucleotide sequence ID" value="NZ_JAADZU010000031.1"/>
</dbReference>
<dbReference type="Gene3D" id="3.40.50.1820">
    <property type="entry name" value="alpha/beta hydrolase"/>
    <property type="match status" value="1"/>
</dbReference>
<protein>
    <recommendedName>
        <fullName evidence="8">Cutinase</fullName>
        <ecNumber evidence="8">3.1.1.-</ecNumber>
    </recommendedName>
</protein>
<evidence type="ECO:0000256" key="5">
    <source>
        <dbReference type="ARBA" id="ARBA00022729"/>
    </source>
</evidence>
<dbReference type="GO" id="GO:0052689">
    <property type="term" value="F:carboxylic ester hydrolase activity"/>
    <property type="evidence" value="ECO:0007669"/>
    <property type="project" value="UniProtKB-KW"/>
</dbReference>
<evidence type="ECO:0000256" key="4">
    <source>
        <dbReference type="ARBA" id="ARBA00022525"/>
    </source>
</evidence>
<evidence type="ECO:0000313" key="9">
    <source>
        <dbReference type="EMBL" id="NDK90164.1"/>
    </source>
</evidence>
<comment type="subcellular location">
    <subcellularLocation>
        <location evidence="1 8">Secreted</location>
    </subcellularLocation>
</comment>
<evidence type="ECO:0000256" key="8">
    <source>
        <dbReference type="RuleBase" id="RU361263"/>
    </source>
</evidence>
<evidence type="ECO:0000313" key="10">
    <source>
        <dbReference type="Proteomes" id="UP000466307"/>
    </source>
</evidence>
<dbReference type="PANTHER" id="PTHR33630">
    <property type="entry name" value="CUTINASE RV1984C-RELATED-RELATED"/>
    <property type="match status" value="1"/>
</dbReference>
<evidence type="ECO:0000256" key="7">
    <source>
        <dbReference type="ARBA" id="ARBA00023157"/>
    </source>
</evidence>
<dbReference type="AlphaFoldDB" id="A0A7K3LPH6"/>
<comment type="function">
    <text evidence="8">Catalyzes the hydrolysis of complex carboxylic polyesters found in the cell wall of plants. Degrades cutin, a macromolecule that forms the structure of the plant cuticle.</text>
</comment>
<evidence type="ECO:0000256" key="3">
    <source>
        <dbReference type="ARBA" id="ARBA00022487"/>
    </source>
</evidence>
<keyword evidence="10" id="KW-1185">Reference proteome</keyword>
<dbReference type="InterPro" id="IPR000675">
    <property type="entry name" value="Cutinase/axe"/>
</dbReference>
<dbReference type="InterPro" id="IPR029058">
    <property type="entry name" value="AB_hydrolase_fold"/>
</dbReference>
<dbReference type="EC" id="3.1.1.-" evidence="8"/>
<dbReference type="PROSITE" id="PS51257">
    <property type="entry name" value="PROKAR_LIPOPROTEIN"/>
    <property type="match status" value="1"/>
</dbReference>